<dbReference type="EMBL" id="CP031229">
    <property type="protein sequence ID" value="AXH97472.1"/>
    <property type="molecule type" value="Genomic_DNA"/>
</dbReference>
<dbReference type="InterPro" id="IPR012337">
    <property type="entry name" value="RNaseH-like_sf"/>
</dbReference>
<dbReference type="InterPro" id="IPR036397">
    <property type="entry name" value="RNaseH_sf"/>
</dbReference>
<dbReference type="InterPro" id="IPR013520">
    <property type="entry name" value="Ribonucl_H"/>
</dbReference>
<keyword evidence="1" id="KW-0540">Nuclease</keyword>
<accession>A0A345NR14</accession>
<evidence type="ECO:0000256" key="1">
    <source>
        <dbReference type="ARBA" id="ARBA00022722"/>
    </source>
</evidence>
<organism evidence="5 6">
    <name type="scientific">Ornithinimicrobium avium</name>
    <dbReference type="NCBI Taxonomy" id="2283195"/>
    <lineage>
        <taxon>Bacteria</taxon>
        <taxon>Bacillati</taxon>
        <taxon>Actinomycetota</taxon>
        <taxon>Actinomycetes</taxon>
        <taxon>Micrococcales</taxon>
        <taxon>Ornithinimicrobiaceae</taxon>
        <taxon>Ornithinimicrobium</taxon>
    </lineage>
</organism>
<evidence type="ECO:0000259" key="4">
    <source>
        <dbReference type="SMART" id="SM00479"/>
    </source>
</evidence>
<protein>
    <submittedName>
        <fullName evidence="5">DNA polymerase III subunit epsilon</fullName>
    </submittedName>
</protein>
<gene>
    <name evidence="5" type="ORF">DV701_16325</name>
</gene>
<dbReference type="OrthoDB" id="190275at2"/>
<dbReference type="PANTHER" id="PTHR30231">
    <property type="entry name" value="DNA POLYMERASE III SUBUNIT EPSILON"/>
    <property type="match status" value="1"/>
</dbReference>
<evidence type="ECO:0000313" key="6">
    <source>
        <dbReference type="Proteomes" id="UP000253790"/>
    </source>
</evidence>
<keyword evidence="3" id="KW-0269">Exonuclease</keyword>
<dbReference type="Pfam" id="PF00929">
    <property type="entry name" value="RNase_T"/>
    <property type="match status" value="1"/>
</dbReference>
<keyword evidence="6" id="KW-1185">Reference proteome</keyword>
<dbReference type="SUPFAM" id="SSF53098">
    <property type="entry name" value="Ribonuclease H-like"/>
    <property type="match status" value="1"/>
</dbReference>
<feature type="domain" description="Exonuclease" evidence="4">
    <location>
        <begin position="34"/>
        <end position="209"/>
    </location>
</feature>
<name>A0A345NR14_9MICO</name>
<proteinExistence type="predicted"/>
<dbReference type="PANTHER" id="PTHR30231:SF4">
    <property type="entry name" value="PROTEIN NEN2"/>
    <property type="match status" value="1"/>
</dbReference>
<dbReference type="GO" id="GO:0003676">
    <property type="term" value="F:nucleic acid binding"/>
    <property type="evidence" value="ECO:0007669"/>
    <property type="project" value="InterPro"/>
</dbReference>
<dbReference type="AlphaFoldDB" id="A0A345NR14"/>
<dbReference type="Gene3D" id="3.30.420.10">
    <property type="entry name" value="Ribonuclease H-like superfamily/Ribonuclease H"/>
    <property type="match status" value="1"/>
</dbReference>
<reference evidence="5 6" key="1">
    <citation type="submission" date="2018-07" db="EMBL/GenBank/DDBJ databases">
        <title>Complete genome sequencing of Ornithinimicrobium sp. AMA3305.</title>
        <authorList>
            <person name="Bae J.-W."/>
        </authorList>
    </citation>
    <scope>NUCLEOTIDE SEQUENCE [LARGE SCALE GENOMIC DNA]</scope>
    <source>
        <strain evidence="5 6">AMA3305</strain>
    </source>
</reference>
<dbReference type="Proteomes" id="UP000253790">
    <property type="component" value="Chromosome"/>
</dbReference>
<keyword evidence="2" id="KW-0378">Hydrolase</keyword>
<evidence type="ECO:0000256" key="3">
    <source>
        <dbReference type="ARBA" id="ARBA00022839"/>
    </source>
</evidence>
<dbReference type="GO" id="GO:0008408">
    <property type="term" value="F:3'-5' exonuclease activity"/>
    <property type="evidence" value="ECO:0007669"/>
    <property type="project" value="TreeGrafter"/>
</dbReference>
<sequence>MALRDLLRRPPPGPLADLAAVPTWPVGTPLAEVELLAVDLETTGLDARRHEILSVGWAPVAGAEVRLDGAAHRRVRPHGDVGESAAVHGLTDDALAAAPPVEQVLPELLHTLTGPRRLVLLAHHAGLETAFLAAACRRVHGGTVKLQVIDTVELERRLLGSGEHVRDGALRLDACRARHRLPRYRAHSALTDALACAELFLAQCAALEARARRPLVLADVLRR</sequence>
<dbReference type="SMART" id="SM00479">
    <property type="entry name" value="EXOIII"/>
    <property type="match status" value="1"/>
</dbReference>
<evidence type="ECO:0000313" key="5">
    <source>
        <dbReference type="EMBL" id="AXH97472.1"/>
    </source>
</evidence>
<dbReference type="CDD" id="cd06127">
    <property type="entry name" value="DEDDh"/>
    <property type="match status" value="1"/>
</dbReference>
<dbReference type="KEGG" id="orn:DV701_16325"/>
<dbReference type="GO" id="GO:0005829">
    <property type="term" value="C:cytosol"/>
    <property type="evidence" value="ECO:0007669"/>
    <property type="project" value="TreeGrafter"/>
</dbReference>
<dbReference type="RefSeq" id="WP_114929873.1">
    <property type="nucleotide sequence ID" value="NZ_CP031229.1"/>
</dbReference>
<evidence type="ECO:0000256" key="2">
    <source>
        <dbReference type="ARBA" id="ARBA00022801"/>
    </source>
</evidence>